<evidence type="ECO:0000259" key="12">
    <source>
        <dbReference type="Pfam" id="PF13733"/>
    </source>
</evidence>
<evidence type="ECO:0000256" key="10">
    <source>
        <dbReference type="ARBA" id="ARBA00023180"/>
    </source>
</evidence>
<dbReference type="OrthoDB" id="10038994at2759"/>
<dbReference type="Gene3D" id="3.90.550.10">
    <property type="entry name" value="Spore Coat Polysaccharide Biosynthesis Protein SpsA, Chain A"/>
    <property type="match status" value="1"/>
</dbReference>
<dbReference type="PANTHER" id="PTHR19300:SF57">
    <property type="entry name" value="BETA-1,4-N-ACETYLGALACTOSAMINYLTRANSFERASE"/>
    <property type="match status" value="1"/>
</dbReference>
<keyword evidence="14" id="KW-1185">Reference proteome</keyword>
<comment type="pathway">
    <text evidence="2">Protein modification; protein glycosylation.</text>
</comment>
<dbReference type="PANTHER" id="PTHR19300">
    <property type="entry name" value="BETA-1,4-GALACTOSYLTRANSFERASE"/>
    <property type="match status" value="1"/>
</dbReference>
<evidence type="ECO:0000256" key="3">
    <source>
        <dbReference type="ARBA" id="ARBA00005735"/>
    </source>
</evidence>
<evidence type="ECO:0000256" key="8">
    <source>
        <dbReference type="ARBA" id="ARBA00022989"/>
    </source>
</evidence>
<dbReference type="eggNOG" id="KOG3916">
    <property type="taxonomic scope" value="Eukaryota"/>
</dbReference>
<evidence type="ECO:0000256" key="9">
    <source>
        <dbReference type="ARBA" id="ARBA00023136"/>
    </source>
</evidence>
<keyword evidence="7" id="KW-0735">Signal-anchor</keyword>
<accession>E9GZ50</accession>
<comment type="similarity">
    <text evidence="3">Belongs to the glycosyltransferase 7 family.</text>
</comment>
<keyword evidence="8" id="KW-1133">Transmembrane helix</keyword>
<feature type="domain" description="Galactosyltransferase N-terminal" evidence="12">
    <location>
        <begin position="1"/>
        <end position="65"/>
    </location>
</feature>
<dbReference type="InterPro" id="IPR003859">
    <property type="entry name" value="Galactosyl_T"/>
</dbReference>
<evidence type="ECO:0000313" key="14">
    <source>
        <dbReference type="Proteomes" id="UP000000305"/>
    </source>
</evidence>
<comment type="subcellular location">
    <subcellularLocation>
        <location evidence="1">Membrane</location>
        <topology evidence="1">Single-pass type II membrane protein</topology>
    </subcellularLocation>
</comment>
<dbReference type="GO" id="GO:0005975">
    <property type="term" value="P:carbohydrate metabolic process"/>
    <property type="evidence" value="ECO:0007669"/>
    <property type="project" value="InterPro"/>
</dbReference>
<evidence type="ECO:0000259" key="11">
    <source>
        <dbReference type="Pfam" id="PF02709"/>
    </source>
</evidence>
<dbReference type="GO" id="GO:0006688">
    <property type="term" value="P:glycosphingolipid biosynthetic process"/>
    <property type="evidence" value="ECO:0000318"/>
    <property type="project" value="GO_Central"/>
</dbReference>
<dbReference type="InParanoid" id="E9GZ50"/>
<feature type="non-terminal residue" evidence="13">
    <location>
        <position position="1"/>
    </location>
</feature>
<evidence type="ECO:0000256" key="1">
    <source>
        <dbReference type="ARBA" id="ARBA00004606"/>
    </source>
</evidence>
<evidence type="ECO:0000256" key="7">
    <source>
        <dbReference type="ARBA" id="ARBA00022968"/>
    </source>
</evidence>
<dbReference type="PhylomeDB" id="E9GZ50"/>
<sequence>HPFLQRQQLSYTIIVVEQSNDSSFNRGMLLNIGFTEALLQDKYPCFIFHDIDYLPEDDRHSYSCPEDGKPRQMAFAIDYWDNYRPVPRYIFGGVSAISTHDFQQINGYSNLFLGWGGEDDQFY</sequence>
<evidence type="ECO:0000256" key="5">
    <source>
        <dbReference type="ARBA" id="ARBA00022679"/>
    </source>
</evidence>
<keyword evidence="6" id="KW-0812">Transmembrane</keyword>
<keyword evidence="9" id="KW-0472">Membrane</keyword>
<dbReference type="Pfam" id="PF13733">
    <property type="entry name" value="Glyco_transf_7N"/>
    <property type="match status" value="1"/>
</dbReference>
<dbReference type="EMBL" id="GL732576">
    <property type="protein sequence ID" value="EFX75268.1"/>
    <property type="molecule type" value="Genomic_DNA"/>
</dbReference>
<organism evidence="13 14">
    <name type="scientific">Daphnia pulex</name>
    <name type="common">Water flea</name>
    <dbReference type="NCBI Taxonomy" id="6669"/>
    <lineage>
        <taxon>Eukaryota</taxon>
        <taxon>Metazoa</taxon>
        <taxon>Ecdysozoa</taxon>
        <taxon>Arthropoda</taxon>
        <taxon>Crustacea</taxon>
        <taxon>Branchiopoda</taxon>
        <taxon>Diplostraca</taxon>
        <taxon>Cladocera</taxon>
        <taxon>Anomopoda</taxon>
        <taxon>Daphniidae</taxon>
        <taxon>Daphnia</taxon>
    </lineage>
</organism>
<reference evidence="13 14" key="1">
    <citation type="journal article" date="2011" name="Science">
        <title>The ecoresponsive genome of Daphnia pulex.</title>
        <authorList>
            <person name="Colbourne J.K."/>
            <person name="Pfrender M.E."/>
            <person name="Gilbert D."/>
            <person name="Thomas W.K."/>
            <person name="Tucker A."/>
            <person name="Oakley T.H."/>
            <person name="Tokishita S."/>
            <person name="Aerts A."/>
            <person name="Arnold G.J."/>
            <person name="Basu M.K."/>
            <person name="Bauer D.J."/>
            <person name="Caceres C.E."/>
            <person name="Carmel L."/>
            <person name="Casola C."/>
            <person name="Choi J.H."/>
            <person name="Detter J.C."/>
            <person name="Dong Q."/>
            <person name="Dusheyko S."/>
            <person name="Eads B.D."/>
            <person name="Frohlich T."/>
            <person name="Geiler-Samerotte K.A."/>
            <person name="Gerlach D."/>
            <person name="Hatcher P."/>
            <person name="Jogdeo S."/>
            <person name="Krijgsveld J."/>
            <person name="Kriventseva E.V."/>
            <person name="Kultz D."/>
            <person name="Laforsch C."/>
            <person name="Lindquist E."/>
            <person name="Lopez J."/>
            <person name="Manak J.R."/>
            <person name="Muller J."/>
            <person name="Pangilinan J."/>
            <person name="Patwardhan R.P."/>
            <person name="Pitluck S."/>
            <person name="Pritham E.J."/>
            <person name="Rechtsteiner A."/>
            <person name="Rho M."/>
            <person name="Rogozin I.B."/>
            <person name="Sakarya O."/>
            <person name="Salamov A."/>
            <person name="Schaack S."/>
            <person name="Shapiro H."/>
            <person name="Shiga Y."/>
            <person name="Skalitzky C."/>
            <person name="Smith Z."/>
            <person name="Souvorov A."/>
            <person name="Sung W."/>
            <person name="Tang Z."/>
            <person name="Tsuchiya D."/>
            <person name="Tu H."/>
            <person name="Vos H."/>
            <person name="Wang M."/>
            <person name="Wolf Y.I."/>
            <person name="Yamagata H."/>
            <person name="Yamada T."/>
            <person name="Ye Y."/>
            <person name="Shaw J.R."/>
            <person name="Andrews J."/>
            <person name="Crease T.J."/>
            <person name="Tang H."/>
            <person name="Lucas S.M."/>
            <person name="Robertson H.M."/>
            <person name="Bork P."/>
            <person name="Koonin E.V."/>
            <person name="Zdobnov E.M."/>
            <person name="Grigoriev I.V."/>
            <person name="Lynch M."/>
            <person name="Boore J.L."/>
        </authorList>
    </citation>
    <scope>NUCLEOTIDE SEQUENCE [LARGE SCALE GENOMIC DNA]</scope>
</reference>
<keyword evidence="5" id="KW-0808">Transferase</keyword>
<evidence type="ECO:0000256" key="4">
    <source>
        <dbReference type="ARBA" id="ARBA00022676"/>
    </source>
</evidence>
<evidence type="ECO:0000313" key="13">
    <source>
        <dbReference type="EMBL" id="EFX75268.1"/>
    </source>
</evidence>
<dbReference type="UniPathway" id="UPA00378"/>
<dbReference type="GO" id="GO:0016020">
    <property type="term" value="C:membrane"/>
    <property type="evidence" value="ECO:0007669"/>
    <property type="project" value="UniProtKB-SubCell"/>
</dbReference>
<dbReference type="Pfam" id="PF02709">
    <property type="entry name" value="Glyco_transf_7C"/>
    <property type="match status" value="1"/>
</dbReference>
<proteinExistence type="inferred from homology"/>
<dbReference type="InterPro" id="IPR027995">
    <property type="entry name" value="Galactosyl_T_N"/>
</dbReference>
<name>E9GZ50_DAPPU</name>
<dbReference type="PRINTS" id="PR02050">
    <property type="entry name" value="B14GALTRFASE"/>
</dbReference>
<dbReference type="OMA" id="YACKDEG"/>
<dbReference type="KEGG" id="dpx:DAPPUDRAFT_56278"/>
<evidence type="ECO:0000256" key="2">
    <source>
        <dbReference type="ARBA" id="ARBA00004922"/>
    </source>
</evidence>
<feature type="domain" description="Galactosyltransferase C-terminal" evidence="11">
    <location>
        <begin position="71"/>
        <end position="123"/>
    </location>
</feature>
<protein>
    <submittedName>
        <fullName evidence="13">Uncharacterized protein</fullName>
    </submittedName>
</protein>
<dbReference type="GO" id="GO:0005794">
    <property type="term" value="C:Golgi apparatus"/>
    <property type="evidence" value="ECO:0000318"/>
    <property type="project" value="GO_Central"/>
</dbReference>
<dbReference type="HOGENOM" id="CLU_044391_7_0_1"/>
<gene>
    <name evidence="13" type="ORF">DAPPUDRAFT_56278</name>
</gene>
<evidence type="ECO:0000256" key="6">
    <source>
        <dbReference type="ARBA" id="ARBA00022692"/>
    </source>
</evidence>
<dbReference type="InterPro" id="IPR027791">
    <property type="entry name" value="Galactosyl_T_C"/>
</dbReference>
<keyword evidence="4" id="KW-0328">Glycosyltransferase</keyword>
<dbReference type="SUPFAM" id="SSF53448">
    <property type="entry name" value="Nucleotide-diphospho-sugar transferases"/>
    <property type="match status" value="1"/>
</dbReference>
<dbReference type="Proteomes" id="UP000000305">
    <property type="component" value="Unassembled WGS sequence"/>
</dbReference>
<dbReference type="InterPro" id="IPR029044">
    <property type="entry name" value="Nucleotide-diphossugar_trans"/>
</dbReference>
<keyword evidence="10" id="KW-0325">Glycoprotein</keyword>
<dbReference type="GO" id="GO:0033842">
    <property type="term" value="F:N-acetyl-beta-glucosaminyl-derivative 4-beta-N-acetylgalactosaminyltransferase activity"/>
    <property type="evidence" value="ECO:0000318"/>
    <property type="project" value="GO_Central"/>
</dbReference>
<dbReference type="AlphaFoldDB" id="E9GZ50"/>